<dbReference type="SUPFAM" id="SSF46565">
    <property type="entry name" value="Chaperone J-domain"/>
    <property type="match status" value="1"/>
</dbReference>
<evidence type="ECO:0000256" key="2">
    <source>
        <dbReference type="ARBA" id="ARBA00004496"/>
    </source>
</evidence>
<feature type="domain" description="Myb-like" evidence="10">
    <location>
        <begin position="550"/>
        <end position="604"/>
    </location>
</feature>
<dbReference type="Pfam" id="PF16717">
    <property type="entry name" value="RAC_head"/>
    <property type="match status" value="1"/>
</dbReference>
<dbReference type="VEuPathDB" id="VectorBase:MDOA011761"/>
<evidence type="ECO:0000259" key="10">
    <source>
        <dbReference type="PROSITE" id="PS50090"/>
    </source>
</evidence>
<dbReference type="FunFam" id="1.10.10.60:FF:000180">
    <property type="entry name" value="DnaJ (Hsp40) homolog, subfamily C, member 2"/>
    <property type="match status" value="1"/>
</dbReference>
<dbReference type="EnsemblMetazoa" id="MDOA011761-RA">
    <property type="protein sequence ID" value="MDOA011761-PA"/>
    <property type="gene ID" value="MDOA011761"/>
</dbReference>
<dbReference type="GO" id="GO:0030544">
    <property type="term" value="F:Hsp70 protein binding"/>
    <property type="evidence" value="ECO:0007669"/>
    <property type="project" value="InterPro"/>
</dbReference>
<dbReference type="AlphaFoldDB" id="A0A1I8N5J9"/>
<dbReference type="InterPro" id="IPR036869">
    <property type="entry name" value="J_dom_sf"/>
</dbReference>
<evidence type="ECO:0000256" key="5">
    <source>
        <dbReference type="ARBA" id="ARBA00023186"/>
    </source>
</evidence>
<dbReference type="Gene3D" id="1.10.8.840">
    <property type="entry name" value="Ribosome-associated complex head domain"/>
    <property type="match status" value="1"/>
</dbReference>
<dbReference type="PROSITE" id="PS50076">
    <property type="entry name" value="DNAJ_2"/>
    <property type="match status" value="1"/>
</dbReference>
<dbReference type="GO" id="GO:0005829">
    <property type="term" value="C:cytosol"/>
    <property type="evidence" value="ECO:0007669"/>
    <property type="project" value="TreeGrafter"/>
</dbReference>
<dbReference type="InterPro" id="IPR001005">
    <property type="entry name" value="SANT/Myb"/>
</dbReference>
<dbReference type="SMART" id="SM00271">
    <property type="entry name" value="DnaJ"/>
    <property type="match status" value="1"/>
</dbReference>
<evidence type="ECO:0000256" key="7">
    <source>
        <dbReference type="SAM" id="Coils"/>
    </source>
</evidence>
<evidence type="ECO:0000259" key="9">
    <source>
        <dbReference type="PROSITE" id="PS50076"/>
    </source>
</evidence>
<dbReference type="PANTHER" id="PTHR43999">
    <property type="entry name" value="DNAJ HOMOLOG SUBFAMILY C MEMBER 2"/>
    <property type="match status" value="1"/>
</dbReference>
<proteinExistence type="predicted"/>
<comment type="subcellular location">
    <subcellularLocation>
        <location evidence="2">Cytoplasm</location>
    </subcellularLocation>
    <subcellularLocation>
        <location evidence="1">Nucleus</location>
    </subcellularLocation>
</comment>
<feature type="coiled-coil region" evidence="7">
    <location>
        <begin position="388"/>
        <end position="415"/>
    </location>
</feature>
<keyword evidence="7" id="KW-0175">Coiled coil</keyword>
<evidence type="ECO:0000256" key="8">
    <source>
        <dbReference type="SAM" id="MobiDB-lite"/>
    </source>
</evidence>
<gene>
    <name evidence="11" type="primary">101888325</name>
</gene>
<evidence type="ECO:0000313" key="11">
    <source>
        <dbReference type="EnsemblMetazoa" id="MDOA011761-PA"/>
    </source>
</evidence>
<dbReference type="GO" id="GO:0006450">
    <property type="term" value="P:regulation of translational fidelity"/>
    <property type="evidence" value="ECO:0007669"/>
    <property type="project" value="InterPro"/>
</dbReference>
<evidence type="ECO:0000256" key="6">
    <source>
        <dbReference type="ARBA" id="ARBA00023242"/>
    </source>
</evidence>
<accession>A0A1I8N5J9</accession>
<dbReference type="STRING" id="7370.A0A1I8N5J9"/>
<dbReference type="Gene3D" id="1.10.10.60">
    <property type="entry name" value="Homeodomain-like"/>
    <property type="match status" value="2"/>
</dbReference>
<dbReference type="eggNOG" id="KOG0724">
    <property type="taxonomic scope" value="Eukaryota"/>
</dbReference>
<dbReference type="GO" id="GO:0051083">
    <property type="term" value="P:'de novo' cotranslational protein folding"/>
    <property type="evidence" value="ECO:0007669"/>
    <property type="project" value="InterPro"/>
</dbReference>
<dbReference type="Pfam" id="PF23082">
    <property type="entry name" value="Myb_DNA-binding_2"/>
    <property type="match status" value="1"/>
</dbReference>
<name>A0A1I8N5J9_MUSDO</name>
<organism evidence="11">
    <name type="scientific">Musca domestica</name>
    <name type="common">House fly</name>
    <dbReference type="NCBI Taxonomy" id="7370"/>
    <lineage>
        <taxon>Eukaryota</taxon>
        <taxon>Metazoa</taxon>
        <taxon>Ecdysozoa</taxon>
        <taxon>Arthropoda</taxon>
        <taxon>Hexapoda</taxon>
        <taxon>Insecta</taxon>
        <taxon>Pterygota</taxon>
        <taxon>Neoptera</taxon>
        <taxon>Endopterygota</taxon>
        <taxon>Diptera</taxon>
        <taxon>Brachycera</taxon>
        <taxon>Muscomorpha</taxon>
        <taxon>Muscoidea</taxon>
        <taxon>Muscidae</taxon>
        <taxon>Musca</taxon>
    </lineage>
</organism>
<reference evidence="11" key="1">
    <citation type="submission" date="2020-05" db="UniProtKB">
        <authorList>
            <consortium name="EnsemblMetazoa"/>
        </authorList>
    </citation>
    <scope>IDENTIFICATION</scope>
    <source>
        <strain evidence="11">Aabys</strain>
    </source>
</reference>
<dbReference type="InterPro" id="IPR009057">
    <property type="entry name" value="Homeodomain-like_sf"/>
</dbReference>
<evidence type="ECO:0000256" key="1">
    <source>
        <dbReference type="ARBA" id="ARBA00004123"/>
    </source>
</evidence>
<dbReference type="KEGG" id="mde:101888325"/>
<dbReference type="RefSeq" id="XP_005189871.3">
    <property type="nucleotide sequence ID" value="XM_005189814.4"/>
</dbReference>
<dbReference type="Pfam" id="PF00249">
    <property type="entry name" value="Myb_DNA-binding"/>
    <property type="match status" value="1"/>
</dbReference>
<dbReference type="InterPro" id="IPR001623">
    <property type="entry name" value="DnaJ_domain"/>
</dbReference>
<feature type="domain" description="J" evidence="9">
    <location>
        <begin position="70"/>
        <end position="142"/>
    </location>
</feature>
<keyword evidence="5" id="KW-0143">Chaperone</keyword>
<dbReference type="SMART" id="SM00717">
    <property type="entry name" value="SANT"/>
    <property type="match status" value="2"/>
</dbReference>
<keyword evidence="4" id="KW-0677">Repeat</keyword>
<dbReference type="CDD" id="cd06257">
    <property type="entry name" value="DnaJ"/>
    <property type="match status" value="1"/>
</dbReference>
<keyword evidence="3" id="KW-0963">Cytoplasm</keyword>
<dbReference type="Gene3D" id="1.10.287.110">
    <property type="entry name" value="DnaJ domain"/>
    <property type="match status" value="1"/>
</dbReference>
<dbReference type="Pfam" id="PF00226">
    <property type="entry name" value="DnaJ"/>
    <property type="match status" value="1"/>
</dbReference>
<dbReference type="GO" id="GO:0043022">
    <property type="term" value="F:ribosome binding"/>
    <property type="evidence" value="ECO:0007669"/>
    <property type="project" value="InterPro"/>
</dbReference>
<dbReference type="Pfam" id="PF21884">
    <property type="entry name" value="ZUO1-like_ZHD"/>
    <property type="match status" value="1"/>
</dbReference>
<feature type="region of interest" description="Disordered" evidence="8">
    <location>
        <begin position="521"/>
        <end position="549"/>
    </location>
</feature>
<dbReference type="PROSITE" id="PS50090">
    <property type="entry name" value="MYB_LIKE"/>
    <property type="match status" value="1"/>
</dbReference>
<dbReference type="VEuPathDB" id="VectorBase:MDOMA2_016477"/>
<protein>
    <submittedName>
        <fullName evidence="11">Uncharacterized protein</fullName>
    </submittedName>
</protein>
<feature type="coiled-coil region" evidence="7">
    <location>
        <begin position="266"/>
        <end position="339"/>
    </location>
</feature>
<evidence type="ECO:0000256" key="4">
    <source>
        <dbReference type="ARBA" id="ARBA00022737"/>
    </source>
</evidence>
<evidence type="ECO:0000256" key="3">
    <source>
        <dbReference type="ARBA" id="ARBA00022490"/>
    </source>
</evidence>
<sequence length="618" mass="72139">MLDFVEVVCRIGTYCRKVERVGPAYLNSKKKQQSDHIERSESDEKLLNDDFEVDVNYLKSLDPKEWKNQDHYKILGLEKLRFDATDDDIRRAYRRMVLQHHPDKRKAKGEEIKTDDDYFTCITKAYETLGTPKTRRSFDSVDPEFDDSLPTQAEIESSFFEIFKKYFDLNARWSEKKSVPPFGDMNSTREDVERFYSFWYDFKSWREFSYLDEEDKEKGQDRDERRWIEKENKVARIKRKKEEMMRIRALVDLAYNNDKRIQKFKNEEKERKLAAKRAKMDAVQAQKAEQERAVREAQLAKERAEKAEQKRIEQIRIEREQAKKAIKKERKLLRDKAKENNYFGNNDKDVLKNMEGVEKICETFSLTELQELNKKMENLAKDSFFLALKKADLKIKAELEEVNQTQNKCKSATKSEPVIKEVKKTELWSNENVQLLIKAVNLFPAGTSQRWDVIASFINQHSTGEANITARDVLNKAKALQHSDFSKNTLKTQANATAFENFEKSKKEVVTSSDITVNTEISSEIAGNSESKENQTNGNIPASTAGNTKSSKTALKAWTKEEQALLEQAIKTYPISTPDRWDRIAECIPNRSKKDCLRRVKELVELVNSKKEAQQLVK</sequence>
<dbReference type="InterPro" id="IPR032003">
    <property type="entry name" value="RAC_head"/>
</dbReference>
<dbReference type="GO" id="GO:0005634">
    <property type="term" value="C:nucleus"/>
    <property type="evidence" value="ECO:0007669"/>
    <property type="project" value="UniProtKB-SubCell"/>
</dbReference>
<dbReference type="InterPro" id="IPR044634">
    <property type="entry name" value="Zuotin/DnaJC2"/>
</dbReference>
<dbReference type="CDD" id="cd00167">
    <property type="entry name" value="SANT"/>
    <property type="match status" value="1"/>
</dbReference>
<dbReference type="OrthoDB" id="1690618at2759"/>
<dbReference type="InterPro" id="IPR042569">
    <property type="entry name" value="RAC_head_sf"/>
</dbReference>
<keyword evidence="6" id="KW-0539">Nucleus</keyword>
<dbReference type="InterPro" id="IPR054076">
    <property type="entry name" value="ZUO1-like_ZHD"/>
</dbReference>
<dbReference type="PANTHER" id="PTHR43999:SF1">
    <property type="entry name" value="DNAJ HOMOLOG SUBFAMILY C MEMBER 2"/>
    <property type="match status" value="1"/>
</dbReference>
<dbReference type="SUPFAM" id="SSF46689">
    <property type="entry name" value="Homeodomain-like"/>
    <property type="match status" value="2"/>
</dbReference>